<reference evidence="4" key="1">
    <citation type="submission" date="2017-02" db="UniProtKB">
        <authorList>
            <consortium name="WormBaseParasite"/>
        </authorList>
    </citation>
    <scope>IDENTIFICATION</scope>
</reference>
<gene>
    <name evidence="2" type="ORF">HNAJ_LOCUS3659</name>
</gene>
<proteinExistence type="predicted"/>
<dbReference type="Proteomes" id="UP000278807">
    <property type="component" value="Unassembled WGS sequence"/>
</dbReference>
<evidence type="ECO:0000313" key="2">
    <source>
        <dbReference type="EMBL" id="VDN99518.1"/>
    </source>
</evidence>
<keyword evidence="3" id="KW-1185">Reference proteome</keyword>
<name>A0A0R3T9C2_RODNA</name>
<sequence>MGSAFSKRKHKGKWLDKETWTGECEAAKAAIADIKTADVGHQCVLQWIQKITTDENTNLDDRPKRPHSEIYVRSTCGSLDPMVGKIDLSCCDWLHRIGQSQVDQLESPRSLSRPDGNKQEISTRSTPEISSLSDEKQNEEIENEITEIASLKSFPKSSPAPEAIKKLTDDEKENREVDLMGIIGDPDSEREMSHQATSIKKLKSRINEQSEKMKMRKRRAV</sequence>
<dbReference type="AlphaFoldDB" id="A0A0R3T9C2"/>
<evidence type="ECO:0000313" key="3">
    <source>
        <dbReference type="Proteomes" id="UP000278807"/>
    </source>
</evidence>
<evidence type="ECO:0000256" key="1">
    <source>
        <dbReference type="SAM" id="MobiDB-lite"/>
    </source>
</evidence>
<dbReference type="EMBL" id="UZAE01002210">
    <property type="protein sequence ID" value="VDN99518.1"/>
    <property type="molecule type" value="Genomic_DNA"/>
</dbReference>
<dbReference type="OrthoDB" id="6235539at2759"/>
<dbReference type="WBParaSite" id="HNAJ_0000366101-mRNA-1">
    <property type="protein sequence ID" value="HNAJ_0000366101-mRNA-1"/>
    <property type="gene ID" value="HNAJ_0000366101"/>
</dbReference>
<protein>
    <submittedName>
        <fullName evidence="4">Myb_DNA-bind_5 domain-containing protein</fullName>
    </submittedName>
</protein>
<evidence type="ECO:0000313" key="4">
    <source>
        <dbReference type="WBParaSite" id="HNAJ_0000366101-mRNA-1"/>
    </source>
</evidence>
<feature type="compositionally biased region" description="Polar residues" evidence="1">
    <location>
        <begin position="119"/>
        <end position="132"/>
    </location>
</feature>
<organism evidence="4">
    <name type="scientific">Rodentolepis nana</name>
    <name type="common">Dwarf tapeworm</name>
    <name type="synonym">Hymenolepis nana</name>
    <dbReference type="NCBI Taxonomy" id="102285"/>
    <lineage>
        <taxon>Eukaryota</taxon>
        <taxon>Metazoa</taxon>
        <taxon>Spiralia</taxon>
        <taxon>Lophotrochozoa</taxon>
        <taxon>Platyhelminthes</taxon>
        <taxon>Cestoda</taxon>
        <taxon>Eucestoda</taxon>
        <taxon>Cyclophyllidea</taxon>
        <taxon>Hymenolepididae</taxon>
        <taxon>Rodentolepis</taxon>
    </lineage>
</organism>
<feature type="region of interest" description="Disordered" evidence="1">
    <location>
        <begin position="102"/>
        <end position="177"/>
    </location>
</feature>
<accession>A0A0R3T9C2</accession>
<reference evidence="2 3" key="2">
    <citation type="submission" date="2018-11" db="EMBL/GenBank/DDBJ databases">
        <authorList>
            <consortium name="Pathogen Informatics"/>
        </authorList>
    </citation>
    <scope>NUCLEOTIDE SEQUENCE [LARGE SCALE GENOMIC DNA]</scope>
</reference>
<feature type="compositionally biased region" description="Basic and acidic residues" evidence="1">
    <location>
        <begin position="163"/>
        <end position="177"/>
    </location>
</feature>